<name>A0A074YM42_AURSE</name>
<reference evidence="1 2" key="1">
    <citation type="journal article" date="2014" name="BMC Genomics">
        <title>Genome sequencing of four Aureobasidium pullulans varieties: biotechnological potential, stress tolerance, and description of new species.</title>
        <authorList>
            <person name="Gostin Ar C."/>
            <person name="Ohm R.A."/>
            <person name="Kogej T."/>
            <person name="Sonjak S."/>
            <person name="Turk M."/>
            <person name="Zajc J."/>
            <person name="Zalar P."/>
            <person name="Grube M."/>
            <person name="Sun H."/>
            <person name="Han J."/>
            <person name="Sharma A."/>
            <person name="Chiniquy J."/>
            <person name="Ngan C.Y."/>
            <person name="Lipzen A."/>
            <person name="Barry K."/>
            <person name="Grigoriev I.V."/>
            <person name="Gunde-Cimerman N."/>
        </authorList>
    </citation>
    <scope>NUCLEOTIDE SEQUENCE [LARGE SCALE GENOMIC DNA]</scope>
    <source>
        <strain evidence="1 2">EXF-2481</strain>
    </source>
</reference>
<dbReference type="OrthoDB" id="412788at2759"/>
<evidence type="ECO:0000313" key="2">
    <source>
        <dbReference type="Proteomes" id="UP000030641"/>
    </source>
</evidence>
<dbReference type="EMBL" id="KL584751">
    <property type="protein sequence ID" value="KEQ98898.1"/>
    <property type="molecule type" value="Genomic_DNA"/>
</dbReference>
<dbReference type="AlphaFoldDB" id="A0A074YM42"/>
<dbReference type="RefSeq" id="XP_013347181.1">
    <property type="nucleotide sequence ID" value="XM_013491727.1"/>
</dbReference>
<gene>
    <name evidence="1" type="ORF">AUEXF2481DRAFT_1729</name>
</gene>
<evidence type="ECO:0000313" key="1">
    <source>
        <dbReference type="EMBL" id="KEQ98898.1"/>
    </source>
</evidence>
<proteinExistence type="predicted"/>
<accession>A0A074YM42</accession>
<protein>
    <submittedName>
        <fullName evidence="1">Uncharacterized protein</fullName>
    </submittedName>
</protein>
<organism evidence="1 2">
    <name type="scientific">Aureobasidium subglaciale (strain EXF-2481)</name>
    <name type="common">Aureobasidium pullulans var. subglaciale</name>
    <dbReference type="NCBI Taxonomy" id="1043005"/>
    <lineage>
        <taxon>Eukaryota</taxon>
        <taxon>Fungi</taxon>
        <taxon>Dikarya</taxon>
        <taxon>Ascomycota</taxon>
        <taxon>Pezizomycotina</taxon>
        <taxon>Dothideomycetes</taxon>
        <taxon>Dothideomycetidae</taxon>
        <taxon>Dothideales</taxon>
        <taxon>Saccotheciaceae</taxon>
        <taxon>Aureobasidium</taxon>
    </lineage>
</organism>
<sequence>MTPRDVHARLRYSVSLPGETSHDQELARAVLDLRQWESSKTAERMRHLVSDRDHSRAETISLSSQLNYMEDWIMGLYVSYSVLPSNELMIGYMWHLICSIPRLRGRVVQDEQAYQSLEQSVSLYGADAEVLLLRQQLQARCAENERLKSQINAQVEGRMDEVFDSAVRLAVEHERGKDEVVIKDLRQENQRLRVALETQTRSDC</sequence>
<keyword evidence="2" id="KW-1185">Reference proteome</keyword>
<dbReference type="Proteomes" id="UP000030641">
    <property type="component" value="Unassembled WGS sequence"/>
</dbReference>
<dbReference type="HOGENOM" id="CLU_1343007_0_0_1"/>
<dbReference type="GeneID" id="25362271"/>
<dbReference type="STRING" id="1043005.A0A074YM42"/>
<dbReference type="InParanoid" id="A0A074YM42"/>